<dbReference type="Pfam" id="PF01547">
    <property type="entry name" value="SBP_bac_1"/>
    <property type="match status" value="1"/>
</dbReference>
<keyword evidence="4" id="KW-1185">Reference proteome</keyword>
<dbReference type="SUPFAM" id="SSF53850">
    <property type="entry name" value="Periplasmic binding protein-like II"/>
    <property type="match status" value="1"/>
</dbReference>
<protein>
    <submittedName>
        <fullName evidence="3">Extracellular solute-binding protein</fullName>
    </submittedName>
</protein>
<evidence type="ECO:0000313" key="4">
    <source>
        <dbReference type="Proteomes" id="UP001469365"/>
    </source>
</evidence>
<keyword evidence="2" id="KW-0732">Signal</keyword>
<accession>A0ABU9DCK3</accession>
<dbReference type="InterPro" id="IPR050490">
    <property type="entry name" value="Bact_solute-bd_prot1"/>
</dbReference>
<feature type="chain" id="PRO_5046159785" evidence="2">
    <location>
        <begin position="27"/>
        <end position="474"/>
    </location>
</feature>
<dbReference type="Gene3D" id="3.40.190.10">
    <property type="entry name" value="Periplasmic binding protein-like II"/>
    <property type="match status" value="1"/>
</dbReference>
<feature type="signal peptide" evidence="2">
    <location>
        <begin position="1"/>
        <end position="26"/>
    </location>
</feature>
<name>A0ABU9DCK3_9BACL</name>
<dbReference type="PANTHER" id="PTHR43649:SF12">
    <property type="entry name" value="DIACETYLCHITOBIOSE BINDING PROTEIN DASA"/>
    <property type="match status" value="1"/>
</dbReference>
<sequence length="474" mass="52527">MSNKSRTGRSAAMMMSCVLFSSMLSACSGGTVRGSERAEATPSGETEPLQQAAGGTAESPTGTASSGTAAGKKTIVFATFYETDFLKEAIQKYEAKHPDIQIQMTYAHPAGNDAQWEADQEKFIKTMNTQMLTGKGPDLLELDQLPMDKYAGKKLLLNLSEKMEQDSSFHREQYFTNILDNTKLGGSVYGIPLRFYLYAMIGNEEGLEKSGVPFDDKSWTWQQFIQTAKALAKQGSHPYAFYGDEILLLTDMVNESYDRYVDAVNRKASFDSPAFVGLLKQIKAMIDGKLVNNHGRSDTFFRMDTVSSIRSYTLAGTNLTESYSKVKLYNKPKAEGQKPGGFFKTDTTLGINAKSAVHNETWEFLKFLLSDETEPGGFSVNKQAYKKQAEQMLQVGTVKADEEGPLKGKEFKVTPTQVQELEAYLTDAIHPVEYRPSKVEQILTEEAAAFFKGQKSAEAVAKLVQNRVSTYLNE</sequence>
<dbReference type="PANTHER" id="PTHR43649">
    <property type="entry name" value="ARABINOSE-BINDING PROTEIN-RELATED"/>
    <property type="match status" value="1"/>
</dbReference>
<dbReference type="InterPro" id="IPR006059">
    <property type="entry name" value="SBP"/>
</dbReference>
<dbReference type="RefSeq" id="WP_341413629.1">
    <property type="nucleotide sequence ID" value="NZ_JBBPCC010000001.1"/>
</dbReference>
<reference evidence="3 4" key="1">
    <citation type="submission" date="2024-04" db="EMBL/GenBank/DDBJ databases">
        <title>draft genome sequnece of Paenibacillus filicis.</title>
        <authorList>
            <person name="Kim D.-U."/>
        </authorList>
    </citation>
    <scope>NUCLEOTIDE SEQUENCE [LARGE SCALE GENOMIC DNA]</scope>
    <source>
        <strain evidence="3 4">KACC14197</strain>
    </source>
</reference>
<evidence type="ECO:0000313" key="3">
    <source>
        <dbReference type="EMBL" id="MEK8126574.1"/>
    </source>
</evidence>
<comment type="caution">
    <text evidence="3">The sequence shown here is derived from an EMBL/GenBank/DDBJ whole genome shotgun (WGS) entry which is preliminary data.</text>
</comment>
<evidence type="ECO:0000256" key="1">
    <source>
        <dbReference type="SAM" id="MobiDB-lite"/>
    </source>
</evidence>
<dbReference type="PROSITE" id="PS51257">
    <property type="entry name" value="PROKAR_LIPOPROTEIN"/>
    <property type="match status" value="1"/>
</dbReference>
<proteinExistence type="predicted"/>
<feature type="compositionally biased region" description="Polar residues" evidence="1">
    <location>
        <begin position="58"/>
        <end position="68"/>
    </location>
</feature>
<organism evidence="3 4">
    <name type="scientific">Paenibacillus filicis</name>
    <dbReference type="NCBI Taxonomy" id="669464"/>
    <lineage>
        <taxon>Bacteria</taxon>
        <taxon>Bacillati</taxon>
        <taxon>Bacillota</taxon>
        <taxon>Bacilli</taxon>
        <taxon>Bacillales</taxon>
        <taxon>Paenibacillaceae</taxon>
        <taxon>Paenibacillus</taxon>
    </lineage>
</organism>
<dbReference type="Proteomes" id="UP001469365">
    <property type="component" value="Unassembled WGS sequence"/>
</dbReference>
<gene>
    <name evidence="3" type="ORF">WMW72_01485</name>
</gene>
<feature type="region of interest" description="Disordered" evidence="1">
    <location>
        <begin position="31"/>
        <end position="68"/>
    </location>
</feature>
<evidence type="ECO:0000256" key="2">
    <source>
        <dbReference type="SAM" id="SignalP"/>
    </source>
</evidence>
<dbReference type="EMBL" id="JBBPCC010000001">
    <property type="protein sequence ID" value="MEK8126574.1"/>
    <property type="molecule type" value="Genomic_DNA"/>
</dbReference>